<evidence type="ECO:0000313" key="2">
    <source>
        <dbReference type="Proteomes" id="UP000308489"/>
    </source>
</evidence>
<reference evidence="1 2" key="1">
    <citation type="submission" date="2019-05" db="EMBL/GenBank/DDBJ databases">
        <authorList>
            <consortium name="Pathogen Informatics"/>
        </authorList>
    </citation>
    <scope>NUCLEOTIDE SEQUENCE [LARGE SCALE GENOMIC DNA]</scope>
    <source>
        <strain evidence="1 2">NCTC503</strain>
    </source>
</reference>
<sequence length="430" mass="49199">MKIAIIGWEDSVSKVYDIANEAYSDIEFLPVLINNTDDSHEVVSRYEEKADGIIFTGLGFAKIVAKFHNPKIPYVYISRDGTSIMKAFWNMNKRGINASRISLDVVDKGLVDDICRDFDMEFKEIYVFPFEKDKKEKIYKEEHKRLWKDKKIDLVITSYGWIYNELKNQGIPVLRLGITHHLIRNSIDHIIYKIKNRSIKKSQIATQIVEIDSKEKSDDKYRYDILRKSSLLESKLIDYISIIQGIPFSNKVGHLQIISTRGAIENQSSQKQFVDILNQLKKEKVTVYSGVGFGNTAYDADFNARTALNKSYELGETAYFIVDDERNINGPLGNKETIQYKSLIINKNINNISKETGISTTYLSKIAFLLKNSNIEYVDSKALGELLGITDRSARRILKKLVDTGYGELITSIQTNSVGRPLNMFKLNIL</sequence>
<dbReference type="Gene3D" id="3.30.70.270">
    <property type="match status" value="1"/>
</dbReference>
<dbReference type="Proteomes" id="UP000308489">
    <property type="component" value="Chromosome 1"/>
</dbReference>
<dbReference type="OrthoDB" id="4986073at2"/>
<organism evidence="1 2">
    <name type="scientific">Hathewaya histolytica</name>
    <name type="common">Clostridium histolyticum</name>
    <dbReference type="NCBI Taxonomy" id="1498"/>
    <lineage>
        <taxon>Bacteria</taxon>
        <taxon>Bacillati</taxon>
        <taxon>Bacillota</taxon>
        <taxon>Clostridia</taxon>
        <taxon>Eubacteriales</taxon>
        <taxon>Clostridiaceae</taxon>
        <taxon>Hathewaya</taxon>
    </lineage>
</organism>
<proteinExistence type="predicted"/>
<dbReference type="AlphaFoldDB" id="A0A4U9QX46"/>
<dbReference type="InterPro" id="IPR043128">
    <property type="entry name" value="Rev_trsase/Diguanyl_cyclase"/>
</dbReference>
<name>A0A4U9QX46_HATHI</name>
<dbReference type="EMBL" id="LR590481">
    <property type="protein sequence ID" value="VTQ82063.1"/>
    <property type="molecule type" value="Genomic_DNA"/>
</dbReference>
<gene>
    <name evidence="1" type="ORF">NCTC503_00115</name>
</gene>
<dbReference type="KEGG" id="hhw:NCTC503_00115"/>
<protein>
    <submittedName>
        <fullName evidence="1">Transcriptional regulator</fullName>
    </submittedName>
</protein>
<dbReference type="RefSeq" id="WP_138208960.1">
    <property type="nucleotide sequence ID" value="NZ_CBCRUQ010000011.1"/>
</dbReference>
<accession>A0A4U9QX46</accession>
<evidence type="ECO:0000313" key="1">
    <source>
        <dbReference type="EMBL" id="VTQ82063.1"/>
    </source>
</evidence>
<keyword evidence="2" id="KW-1185">Reference proteome</keyword>